<comment type="subcellular location">
    <subcellularLocation>
        <location evidence="1">Cell membrane</location>
        <topology evidence="1">Multi-pass membrane protein</topology>
    </subcellularLocation>
</comment>
<evidence type="ECO:0000256" key="6">
    <source>
        <dbReference type="ARBA" id="ARBA00023136"/>
    </source>
</evidence>
<feature type="domain" description="ABC transporter" evidence="8">
    <location>
        <begin position="338"/>
        <end position="564"/>
    </location>
</feature>
<dbReference type="RefSeq" id="WP_107214353.1">
    <property type="nucleotide sequence ID" value="NZ_KZ686268.1"/>
</dbReference>
<feature type="transmembrane region" description="Helical" evidence="7">
    <location>
        <begin position="117"/>
        <end position="135"/>
    </location>
</feature>
<evidence type="ECO:0000256" key="7">
    <source>
        <dbReference type="SAM" id="Phobius"/>
    </source>
</evidence>
<dbReference type="InterPro" id="IPR036640">
    <property type="entry name" value="ABC1_TM_sf"/>
</dbReference>
<dbReference type="PANTHER" id="PTHR43394:SF1">
    <property type="entry name" value="ATP-BINDING CASSETTE SUB-FAMILY B MEMBER 10, MITOCHONDRIAL"/>
    <property type="match status" value="1"/>
</dbReference>
<dbReference type="CDD" id="cd07346">
    <property type="entry name" value="ABC_6TM_exporters"/>
    <property type="match status" value="1"/>
</dbReference>
<evidence type="ECO:0000256" key="2">
    <source>
        <dbReference type="ARBA" id="ARBA00022692"/>
    </source>
</evidence>
<keyword evidence="6 7" id="KW-0472">Membrane</keyword>
<dbReference type="InterPro" id="IPR039421">
    <property type="entry name" value="Type_1_exporter"/>
</dbReference>
<evidence type="ECO:0000256" key="4">
    <source>
        <dbReference type="ARBA" id="ARBA00022840"/>
    </source>
</evidence>
<dbReference type="EMBL" id="PYLS01000004">
    <property type="protein sequence ID" value="PST84254.1"/>
    <property type="molecule type" value="Genomic_DNA"/>
</dbReference>
<dbReference type="Gene3D" id="3.40.50.300">
    <property type="entry name" value="P-loop containing nucleotide triphosphate hydrolases"/>
    <property type="match status" value="1"/>
</dbReference>
<dbReference type="PANTHER" id="PTHR43394">
    <property type="entry name" value="ATP-DEPENDENT PERMEASE MDL1, MITOCHONDRIAL"/>
    <property type="match status" value="1"/>
</dbReference>
<protein>
    <recommendedName>
        <fullName evidence="12">ABC transporter ATP-binding protein</fullName>
    </recommendedName>
</protein>
<keyword evidence="4" id="KW-0067">ATP-binding</keyword>
<feature type="transmembrane region" description="Helical" evidence="7">
    <location>
        <begin position="56"/>
        <end position="80"/>
    </location>
</feature>
<accession>A0A2T3HP81</accession>
<dbReference type="AlphaFoldDB" id="A0A2T3HP81"/>
<evidence type="ECO:0000313" key="10">
    <source>
        <dbReference type="EMBL" id="PST84254.1"/>
    </source>
</evidence>
<feature type="transmembrane region" description="Helical" evidence="7">
    <location>
        <begin position="241"/>
        <end position="259"/>
    </location>
</feature>
<dbReference type="PROSITE" id="PS50929">
    <property type="entry name" value="ABC_TM1F"/>
    <property type="match status" value="1"/>
</dbReference>
<dbReference type="Pfam" id="PF00005">
    <property type="entry name" value="ABC_tran"/>
    <property type="match status" value="1"/>
</dbReference>
<evidence type="ECO:0000313" key="11">
    <source>
        <dbReference type="Proteomes" id="UP000240912"/>
    </source>
</evidence>
<dbReference type="GO" id="GO:0016887">
    <property type="term" value="F:ATP hydrolysis activity"/>
    <property type="evidence" value="ECO:0007669"/>
    <property type="project" value="InterPro"/>
</dbReference>
<feature type="domain" description="ABC transmembrane type-1" evidence="9">
    <location>
        <begin position="19"/>
        <end position="301"/>
    </location>
</feature>
<dbReference type="SMART" id="SM00382">
    <property type="entry name" value="AAA"/>
    <property type="match status" value="1"/>
</dbReference>
<feature type="transmembrane region" description="Helical" evidence="7">
    <location>
        <begin position="141"/>
        <end position="172"/>
    </location>
</feature>
<dbReference type="Proteomes" id="UP000240912">
    <property type="component" value="Unassembled WGS sequence"/>
</dbReference>
<dbReference type="OrthoDB" id="311344at2"/>
<keyword evidence="2 7" id="KW-0812">Transmembrane</keyword>
<reference evidence="10 11" key="1">
    <citation type="submission" date="2018-03" db="EMBL/GenBank/DDBJ databases">
        <authorList>
            <person name="Keele B.F."/>
        </authorList>
    </citation>
    <scope>NUCLEOTIDE SEQUENCE [LARGE SCALE GENOMIC DNA]</scope>
    <source>
        <strain evidence="10 11">YL28-9</strain>
    </source>
</reference>
<dbReference type="InterPro" id="IPR027417">
    <property type="entry name" value="P-loop_NTPase"/>
</dbReference>
<dbReference type="InterPro" id="IPR011527">
    <property type="entry name" value="ABC1_TM_dom"/>
</dbReference>
<name>A0A2T3HP81_9SPHI</name>
<dbReference type="GO" id="GO:0015421">
    <property type="term" value="F:ABC-type oligopeptide transporter activity"/>
    <property type="evidence" value="ECO:0007669"/>
    <property type="project" value="TreeGrafter"/>
</dbReference>
<dbReference type="InterPro" id="IPR003593">
    <property type="entry name" value="AAA+_ATPase"/>
</dbReference>
<proteinExistence type="predicted"/>
<gene>
    <name evidence="10" type="ORF">C7T94_05910</name>
</gene>
<evidence type="ECO:0000256" key="3">
    <source>
        <dbReference type="ARBA" id="ARBA00022741"/>
    </source>
</evidence>
<keyword evidence="3" id="KW-0547">Nucleotide-binding</keyword>
<dbReference type="GO" id="GO:0005524">
    <property type="term" value="F:ATP binding"/>
    <property type="evidence" value="ECO:0007669"/>
    <property type="project" value="UniProtKB-KW"/>
</dbReference>
<comment type="caution">
    <text evidence="10">The sequence shown here is derived from an EMBL/GenBank/DDBJ whole genome shotgun (WGS) entry which is preliminary data.</text>
</comment>
<keyword evidence="11" id="KW-1185">Reference proteome</keyword>
<dbReference type="SUPFAM" id="SSF52540">
    <property type="entry name" value="P-loop containing nucleoside triphosphate hydrolases"/>
    <property type="match status" value="1"/>
</dbReference>
<dbReference type="Gene3D" id="1.20.1560.10">
    <property type="entry name" value="ABC transporter type 1, transmembrane domain"/>
    <property type="match status" value="1"/>
</dbReference>
<evidence type="ECO:0000256" key="5">
    <source>
        <dbReference type="ARBA" id="ARBA00022989"/>
    </source>
</evidence>
<dbReference type="InterPro" id="IPR003439">
    <property type="entry name" value="ABC_transporter-like_ATP-bd"/>
</dbReference>
<keyword evidence="5 7" id="KW-1133">Transmembrane helix</keyword>
<evidence type="ECO:0000259" key="9">
    <source>
        <dbReference type="PROSITE" id="PS50929"/>
    </source>
</evidence>
<evidence type="ECO:0000259" key="8">
    <source>
        <dbReference type="PROSITE" id="PS50893"/>
    </source>
</evidence>
<dbReference type="GO" id="GO:0005886">
    <property type="term" value="C:plasma membrane"/>
    <property type="evidence" value="ECO:0007669"/>
    <property type="project" value="UniProtKB-SubCell"/>
</dbReference>
<dbReference type="Pfam" id="PF00664">
    <property type="entry name" value="ABC_membrane"/>
    <property type="match status" value="1"/>
</dbReference>
<dbReference type="SUPFAM" id="SSF90123">
    <property type="entry name" value="ABC transporter transmembrane region"/>
    <property type="match status" value="1"/>
</dbReference>
<sequence length="565" mass="63050">MELIRQFYKYLQPHRSGLLLVFLLLGVSSAGSLVSPYVLKIIIDDILPHGSFSDLIVVLGVLVGVYLIRIACTFVTDVWYTKMGQQIIAAIQADINRQVLHKPLSFFKKTKAGDMTFLLMNDVGVIQSSLFSVLLKCASDLLTLAGIVAMLLILDFRLASISLVIVPLLLVISKRFTPVLQNSFRRIQEVQERLNTYFLEVFRNHRVVKSYNSYVFEAGRLQSLHGEILDKTVKNAMLTAANSNVITFLVAVGPVIVLMFGGYRIFYGAMTVGSLVAFVQYLNRLYAPAMSLANTYNGVNKALVSMQRIADFMEYDVTHDAAGHTLACKSVITHFNRISFRDVSLKYGDRSVLQHVDLQFNRGEMVGLSGPSGSGKSSIVNLLCGFLQPDDGLILLDDRLPLHQVSNWADHLGLVEKCDQLFHVSLAENIRYGQRESGSAARLMKATRDAEFFEVMNQMPEGLNTLVSETGSGLSDGQRQRISIARALHKDTAVMIIDESTSSLDLALERRIILNIRQSQPDAILIMISHRPASLALCDRVYFIEDGYIVREKTPDNQHEFSFIS</sequence>
<organism evidence="10 11">
    <name type="scientific">Pedobacter yulinensis</name>
    <dbReference type="NCBI Taxonomy" id="2126353"/>
    <lineage>
        <taxon>Bacteria</taxon>
        <taxon>Pseudomonadati</taxon>
        <taxon>Bacteroidota</taxon>
        <taxon>Sphingobacteriia</taxon>
        <taxon>Sphingobacteriales</taxon>
        <taxon>Sphingobacteriaceae</taxon>
        <taxon>Pedobacter</taxon>
    </lineage>
</organism>
<evidence type="ECO:0000256" key="1">
    <source>
        <dbReference type="ARBA" id="ARBA00004651"/>
    </source>
</evidence>
<dbReference type="PROSITE" id="PS50893">
    <property type="entry name" value="ABC_TRANSPORTER_2"/>
    <property type="match status" value="1"/>
</dbReference>
<evidence type="ECO:0008006" key="12">
    <source>
        <dbReference type="Google" id="ProtNLM"/>
    </source>
</evidence>